<evidence type="ECO:0000259" key="10">
    <source>
        <dbReference type="PROSITE" id="PS50109"/>
    </source>
</evidence>
<proteinExistence type="predicted"/>
<dbReference type="InterPro" id="IPR050482">
    <property type="entry name" value="Sensor_HK_TwoCompSys"/>
</dbReference>
<evidence type="ECO:0000256" key="4">
    <source>
        <dbReference type="ARBA" id="ARBA00022679"/>
    </source>
</evidence>
<evidence type="ECO:0000256" key="7">
    <source>
        <dbReference type="ARBA" id="ARBA00022840"/>
    </source>
</evidence>
<dbReference type="InterPro" id="IPR003594">
    <property type="entry name" value="HATPase_dom"/>
</dbReference>
<evidence type="ECO:0000256" key="1">
    <source>
        <dbReference type="ARBA" id="ARBA00000085"/>
    </source>
</evidence>
<keyword evidence="6 11" id="KW-0418">Kinase</keyword>
<evidence type="ECO:0000256" key="3">
    <source>
        <dbReference type="ARBA" id="ARBA00022553"/>
    </source>
</evidence>
<evidence type="ECO:0000313" key="12">
    <source>
        <dbReference type="Proteomes" id="UP000245489"/>
    </source>
</evidence>
<keyword evidence="9" id="KW-0472">Membrane</keyword>
<dbReference type="Pfam" id="PF02518">
    <property type="entry name" value="HATPase_c"/>
    <property type="match status" value="1"/>
</dbReference>
<keyword evidence="3" id="KW-0597">Phosphoprotein</keyword>
<dbReference type="EMBL" id="QGGO01000032">
    <property type="protein sequence ID" value="PWK18064.1"/>
    <property type="molecule type" value="Genomic_DNA"/>
</dbReference>
<dbReference type="Gene3D" id="3.30.565.10">
    <property type="entry name" value="Histidine kinase-like ATPase, C-terminal domain"/>
    <property type="match status" value="1"/>
</dbReference>
<feature type="domain" description="Histidine kinase" evidence="10">
    <location>
        <begin position="72"/>
        <end position="260"/>
    </location>
</feature>
<evidence type="ECO:0000256" key="2">
    <source>
        <dbReference type="ARBA" id="ARBA00012438"/>
    </source>
</evidence>
<name>A0A316DIS1_9BACT</name>
<reference evidence="11 12" key="1">
    <citation type="submission" date="2018-05" db="EMBL/GenBank/DDBJ databases">
        <title>Genomic Encyclopedia of Archaeal and Bacterial Type Strains, Phase II (KMG-II): from individual species to whole genera.</title>
        <authorList>
            <person name="Goeker M."/>
        </authorList>
    </citation>
    <scope>NUCLEOTIDE SEQUENCE [LARGE SCALE GENOMIC DNA]</scope>
    <source>
        <strain evidence="11 12">DSM 22214</strain>
    </source>
</reference>
<organism evidence="11 12">
    <name type="scientific">Arcicella aurantiaca</name>
    <dbReference type="NCBI Taxonomy" id="591202"/>
    <lineage>
        <taxon>Bacteria</taxon>
        <taxon>Pseudomonadati</taxon>
        <taxon>Bacteroidota</taxon>
        <taxon>Cytophagia</taxon>
        <taxon>Cytophagales</taxon>
        <taxon>Flectobacillaceae</taxon>
        <taxon>Arcicella</taxon>
    </lineage>
</organism>
<keyword evidence="5" id="KW-0547">Nucleotide-binding</keyword>
<dbReference type="PANTHER" id="PTHR24421:SF10">
    <property type="entry name" value="NITRATE_NITRITE SENSOR PROTEIN NARQ"/>
    <property type="match status" value="1"/>
</dbReference>
<dbReference type="AlphaFoldDB" id="A0A316DIS1"/>
<keyword evidence="9" id="KW-1133">Transmembrane helix</keyword>
<evidence type="ECO:0000256" key="9">
    <source>
        <dbReference type="SAM" id="Phobius"/>
    </source>
</evidence>
<sequence>MPSQTDIYILLFGGTLLMFLLAGMLLFFVTTYQKRLLRNKAEVQIIKSKHQLDLFQSSIDAMEDERRRVSRDLHDEIGAALSMLRLQVGQLNFTKENHSDNTEKLIIGSKQLIDSTIENVRRISNDMLPHGLEEFGLKYALEMLCDKVEEASLLSINLEIETLERLENRLELALYRILQELLNNTIKHAEATEVDIFFSSENKLLTITYRDNGKGFDIASLTKRGLGLKNIESRVSMLNGKVTYITTVEKGIEVNIGILL</sequence>
<dbReference type="EC" id="2.7.13.3" evidence="2"/>
<keyword evidence="9" id="KW-0812">Transmembrane</keyword>
<accession>A0A316DIS1</accession>
<dbReference type="GO" id="GO:0000155">
    <property type="term" value="F:phosphorelay sensor kinase activity"/>
    <property type="evidence" value="ECO:0007669"/>
    <property type="project" value="InterPro"/>
</dbReference>
<dbReference type="Gene3D" id="1.20.5.1930">
    <property type="match status" value="1"/>
</dbReference>
<dbReference type="PROSITE" id="PS50109">
    <property type="entry name" value="HIS_KIN"/>
    <property type="match status" value="1"/>
</dbReference>
<dbReference type="GO" id="GO:0016020">
    <property type="term" value="C:membrane"/>
    <property type="evidence" value="ECO:0007669"/>
    <property type="project" value="InterPro"/>
</dbReference>
<dbReference type="GO" id="GO:0046983">
    <property type="term" value="F:protein dimerization activity"/>
    <property type="evidence" value="ECO:0007669"/>
    <property type="project" value="InterPro"/>
</dbReference>
<protein>
    <recommendedName>
        <fullName evidence="2">histidine kinase</fullName>
        <ecNumber evidence="2">2.7.13.3</ecNumber>
    </recommendedName>
</protein>
<evidence type="ECO:0000313" key="11">
    <source>
        <dbReference type="EMBL" id="PWK18064.1"/>
    </source>
</evidence>
<dbReference type="Pfam" id="PF07730">
    <property type="entry name" value="HisKA_3"/>
    <property type="match status" value="1"/>
</dbReference>
<keyword evidence="7" id="KW-0067">ATP-binding</keyword>
<dbReference type="InterPro" id="IPR011712">
    <property type="entry name" value="Sig_transdc_His_kin_sub3_dim/P"/>
</dbReference>
<evidence type="ECO:0000256" key="8">
    <source>
        <dbReference type="ARBA" id="ARBA00023012"/>
    </source>
</evidence>
<dbReference type="RefSeq" id="WP_109744876.1">
    <property type="nucleotide sequence ID" value="NZ_QGGO01000032.1"/>
</dbReference>
<dbReference type="Proteomes" id="UP000245489">
    <property type="component" value="Unassembled WGS sequence"/>
</dbReference>
<dbReference type="InterPro" id="IPR036890">
    <property type="entry name" value="HATPase_C_sf"/>
</dbReference>
<dbReference type="OrthoDB" id="9760839at2"/>
<dbReference type="InterPro" id="IPR005467">
    <property type="entry name" value="His_kinase_dom"/>
</dbReference>
<comment type="catalytic activity">
    <reaction evidence="1">
        <text>ATP + protein L-histidine = ADP + protein N-phospho-L-histidine.</text>
        <dbReference type="EC" id="2.7.13.3"/>
    </reaction>
</comment>
<evidence type="ECO:0000256" key="6">
    <source>
        <dbReference type="ARBA" id="ARBA00022777"/>
    </source>
</evidence>
<dbReference type="SMART" id="SM00387">
    <property type="entry name" value="HATPase_c"/>
    <property type="match status" value="1"/>
</dbReference>
<dbReference type="PANTHER" id="PTHR24421">
    <property type="entry name" value="NITRATE/NITRITE SENSOR PROTEIN NARX-RELATED"/>
    <property type="match status" value="1"/>
</dbReference>
<dbReference type="CDD" id="cd16917">
    <property type="entry name" value="HATPase_UhpB-NarQ-NarX-like"/>
    <property type="match status" value="1"/>
</dbReference>
<keyword evidence="12" id="KW-1185">Reference proteome</keyword>
<dbReference type="GO" id="GO:0005524">
    <property type="term" value="F:ATP binding"/>
    <property type="evidence" value="ECO:0007669"/>
    <property type="project" value="UniProtKB-KW"/>
</dbReference>
<gene>
    <name evidence="11" type="ORF">LV89_04215</name>
</gene>
<evidence type="ECO:0000256" key="5">
    <source>
        <dbReference type="ARBA" id="ARBA00022741"/>
    </source>
</evidence>
<feature type="transmembrane region" description="Helical" evidence="9">
    <location>
        <begin position="6"/>
        <end position="29"/>
    </location>
</feature>
<dbReference type="SUPFAM" id="SSF55874">
    <property type="entry name" value="ATPase domain of HSP90 chaperone/DNA topoisomerase II/histidine kinase"/>
    <property type="match status" value="1"/>
</dbReference>
<keyword evidence="8" id="KW-0902">Two-component regulatory system</keyword>
<comment type="caution">
    <text evidence="11">The sequence shown here is derived from an EMBL/GenBank/DDBJ whole genome shotgun (WGS) entry which is preliminary data.</text>
</comment>
<keyword evidence="4" id="KW-0808">Transferase</keyword>